<dbReference type="Pfam" id="PF00240">
    <property type="entry name" value="ubiquitin"/>
    <property type="match status" value="1"/>
</dbReference>
<name>A0AA43QPB8_9LECA</name>
<dbReference type="Proteomes" id="UP001161017">
    <property type="component" value="Unassembled WGS sequence"/>
</dbReference>
<evidence type="ECO:0000313" key="5">
    <source>
        <dbReference type="Proteomes" id="UP001161017"/>
    </source>
</evidence>
<feature type="domain" description="Ubiquitin-like" evidence="3">
    <location>
        <begin position="13"/>
        <end position="84"/>
    </location>
</feature>
<dbReference type="GO" id="GO:0005829">
    <property type="term" value="C:cytosol"/>
    <property type="evidence" value="ECO:0007669"/>
    <property type="project" value="TreeGrafter"/>
</dbReference>
<dbReference type="GO" id="GO:0006511">
    <property type="term" value="P:ubiquitin-dependent protein catabolic process"/>
    <property type="evidence" value="ECO:0007669"/>
    <property type="project" value="TreeGrafter"/>
</dbReference>
<protein>
    <submittedName>
        <fullName evidence="4">Uncharacterized protein</fullName>
    </submittedName>
</protein>
<dbReference type="PROSITE" id="PS50053">
    <property type="entry name" value="UBIQUITIN_2"/>
    <property type="match status" value="1"/>
</dbReference>
<feature type="region of interest" description="Disordered" evidence="1">
    <location>
        <begin position="247"/>
        <end position="301"/>
    </location>
</feature>
<dbReference type="Pfam" id="PF23195">
    <property type="entry name" value="UBQLN1"/>
    <property type="match status" value="1"/>
</dbReference>
<feature type="compositionally biased region" description="Polar residues" evidence="1">
    <location>
        <begin position="88"/>
        <end position="105"/>
    </location>
</feature>
<feature type="compositionally biased region" description="Low complexity" evidence="1">
    <location>
        <begin position="281"/>
        <end position="299"/>
    </location>
</feature>
<feature type="compositionally biased region" description="Gly residues" evidence="1">
    <location>
        <begin position="401"/>
        <end position="416"/>
    </location>
</feature>
<accession>A0AA43QPB8</accession>
<dbReference type="CDD" id="cd14324">
    <property type="entry name" value="UBA_Dsk2p_like"/>
    <property type="match status" value="1"/>
</dbReference>
<evidence type="ECO:0000313" key="4">
    <source>
        <dbReference type="EMBL" id="MDI1490176.1"/>
    </source>
</evidence>
<dbReference type="SMART" id="SM00727">
    <property type="entry name" value="STI1"/>
    <property type="match status" value="2"/>
</dbReference>
<dbReference type="SMART" id="SM00213">
    <property type="entry name" value="UBQ"/>
    <property type="match status" value="1"/>
</dbReference>
<dbReference type="PANTHER" id="PTHR10677:SF3">
    <property type="entry name" value="FI07626P-RELATED"/>
    <property type="match status" value="1"/>
</dbReference>
<dbReference type="PROSITE" id="PS50030">
    <property type="entry name" value="UBA"/>
    <property type="match status" value="1"/>
</dbReference>
<feature type="region of interest" description="Disordered" evidence="1">
    <location>
        <begin position="367"/>
        <end position="431"/>
    </location>
</feature>
<feature type="domain" description="UBA" evidence="2">
    <location>
        <begin position="427"/>
        <end position="471"/>
    </location>
</feature>
<dbReference type="InterPro" id="IPR015940">
    <property type="entry name" value="UBA"/>
</dbReference>
<evidence type="ECO:0000259" key="2">
    <source>
        <dbReference type="PROSITE" id="PS50030"/>
    </source>
</evidence>
<dbReference type="InterPro" id="IPR000626">
    <property type="entry name" value="Ubiquitin-like_dom"/>
</dbReference>
<dbReference type="FunFam" id="1.10.8.10:FF:000024">
    <property type="entry name" value="Ubiquitin domain-containing protein DSK2"/>
    <property type="match status" value="1"/>
</dbReference>
<dbReference type="InterPro" id="IPR006636">
    <property type="entry name" value="STI1_HS-bd"/>
</dbReference>
<dbReference type="GO" id="GO:0031593">
    <property type="term" value="F:polyubiquitin modification-dependent protein binding"/>
    <property type="evidence" value="ECO:0007669"/>
    <property type="project" value="TreeGrafter"/>
</dbReference>
<organism evidence="4 5">
    <name type="scientific">Ramalina farinacea</name>
    <dbReference type="NCBI Taxonomy" id="258253"/>
    <lineage>
        <taxon>Eukaryota</taxon>
        <taxon>Fungi</taxon>
        <taxon>Dikarya</taxon>
        <taxon>Ascomycota</taxon>
        <taxon>Pezizomycotina</taxon>
        <taxon>Lecanoromycetes</taxon>
        <taxon>OSLEUM clade</taxon>
        <taxon>Lecanoromycetidae</taxon>
        <taxon>Lecanorales</taxon>
        <taxon>Lecanorineae</taxon>
        <taxon>Ramalinaceae</taxon>
        <taxon>Ramalina</taxon>
    </lineage>
</organism>
<gene>
    <name evidence="4" type="ORF">OHK93_001376</name>
</gene>
<evidence type="ECO:0000259" key="3">
    <source>
        <dbReference type="PROSITE" id="PS50053"/>
    </source>
</evidence>
<dbReference type="Gene3D" id="1.10.8.10">
    <property type="entry name" value="DNA helicase RuvA subunit, C-terminal domain"/>
    <property type="match status" value="1"/>
</dbReference>
<dbReference type="CDD" id="cd16106">
    <property type="entry name" value="Ubl_Dsk2p_like"/>
    <property type="match status" value="1"/>
</dbReference>
<dbReference type="EMBL" id="JAPUFD010000011">
    <property type="protein sequence ID" value="MDI1490176.1"/>
    <property type="molecule type" value="Genomic_DNA"/>
</dbReference>
<dbReference type="SUPFAM" id="SSF54236">
    <property type="entry name" value="Ubiquitin-like"/>
    <property type="match status" value="1"/>
</dbReference>
<feature type="region of interest" description="Disordered" evidence="1">
    <location>
        <begin position="321"/>
        <end position="348"/>
    </location>
</feature>
<keyword evidence="5" id="KW-1185">Reference proteome</keyword>
<evidence type="ECO:0000256" key="1">
    <source>
        <dbReference type="SAM" id="MobiDB-lite"/>
    </source>
</evidence>
<feature type="compositionally biased region" description="Low complexity" evidence="1">
    <location>
        <begin position="253"/>
        <end position="266"/>
    </location>
</feature>
<dbReference type="PANTHER" id="PTHR10677">
    <property type="entry name" value="UBIQUILIN"/>
    <property type="match status" value="1"/>
</dbReference>
<dbReference type="SUPFAM" id="SSF46934">
    <property type="entry name" value="UBA-like"/>
    <property type="match status" value="1"/>
</dbReference>
<dbReference type="InterPro" id="IPR029071">
    <property type="entry name" value="Ubiquitin-like_domsf"/>
</dbReference>
<dbReference type="AlphaFoldDB" id="A0AA43QPB8"/>
<dbReference type="InterPro" id="IPR009060">
    <property type="entry name" value="UBA-like_sf"/>
</dbReference>
<dbReference type="Gene3D" id="3.10.20.90">
    <property type="entry name" value="Phosphatidylinositol 3-kinase Catalytic Subunit, Chain A, domain 1"/>
    <property type="match status" value="1"/>
</dbReference>
<reference evidence="4" key="1">
    <citation type="journal article" date="2023" name="Genome Biol. Evol.">
        <title>First Whole Genome Sequence and Flow Cytometry Genome Size Data for the Lichen-Forming Fungus Ramalina farinacea (Ascomycota).</title>
        <authorList>
            <person name="Llewellyn T."/>
            <person name="Mian S."/>
            <person name="Hill R."/>
            <person name="Leitch I.J."/>
            <person name="Gaya E."/>
        </authorList>
    </citation>
    <scope>NUCLEOTIDE SEQUENCE</scope>
    <source>
        <strain evidence="4">LIQ254RAFAR</strain>
    </source>
</reference>
<dbReference type="InterPro" id="IPR015496">
    <property type="entry name" value="Ubiquilin"/>
</dbReference>
<dbReference type="Pfam" id="PF00627">
    <property type="entry name" value="UBA"/>
    <property type="match status" value="1"/>
</dbReference>
<comment type="caution">
    <text evidence="4">The sequence shown here is derived from an EMBL/GenBank/DDBJ whole genome shotgun (WGS) entry which is preliminary data.</text>
</comment>
<sequence length="471" mass="48612">MADEAPNPDETPVTFNVKSSSDAKYVITVPLTTTVADLKQKLSGSDHADIPPDRQRLIYSGRVLKDPDTLASYKIKEGNTVHLVKGAASNQRQNPANTGTSSTPGGAQPATGVPTNLAAGTGRDPLAGLTGARYAGYAQMPNANMFGPDGGMGPPPDPEQMASMLENPNFSSQLNEALSNPDVVEQMIRSNPMFQGPMAAQARQMLQDPNFRRMMTDPETLRNMHNMRRTMPGMFGGMGGMGGGAGGGGGGAFPMPGATDGAAATEEGARGADGQEGQGAGNPQQQQAPLSPFAMPFNPGAGGAAGSNPFAALFGGGAGPMGGNAGGQTPGADTAQMPQGQQQQANNPFQAASRMLSQNPQLMQQMMTAMGGGGGAGGQNPSDPSNPQQQQNPFAALQAMGGMGGLNPGMFGGFGGSPSPQPQDDRPPEDRFAEQLRQLNDMGFYEFERNVEALRRTGGSVQGAVEYLLTH</sequence>
<feature type="region of interest" description="Disordered" evidence="1">
    <location>
        <begin position="85"/>
        <end position="124"/>
    </location>
</feature>
<dbReference type="SMART" id="SM00165">
    <property type="entry name" value="UBA"/>
    <property type="match status" value="1"/>
</dbReference>
<feature type="compositionally biased region" description="Low complexity" evidence="1">
    <location>
        <begin position="379"/>
        <end position="393"/>
    </location>
</feature>
<feature type="compositionally biased region" description="Low complexity" evidence="1">
    <location>
        <begin position="330"/>
        <end position="348"/>
    </location>
</feature>
<proteinExistence type="predicted"/>